<dbReference type="PANTHER" id="PTHR47690:SF1">
    <property type="entry name" value="GLUCOKINASE"/>
    <property type="match status" value="1"/>
</dbReference>
<keyword evidence="3" id="KW-0324">Glycolysis</keyword>
<reference evidence="6" key="1">
    <citation type="journal article" date="2019" name="Int. J. Syst. Evol. Microbiol.">
        <title>The Global Catalogue of Microorganisms (GCM) 10K type strain sequencing project: providing services to taxonomists for standard genome sequencing and annotation.</title>
        <authorList>
            <consortium name="The Broad Institute Genomics Platform"/>
            <consortium name="The Broad Institute Genome Sequencing Center for Infectious Disease"/>
            <person name="Wu L."/>
            <person name="Ma J."/>
        </authorList>
    </citation>
    <scope>NUCLEOTIDE SEQUENCE [LARGE SCALE GENOMIC DNA]</scope>
    <source>
        <strain evidence="6">KCTC 52473</strain>
    </source>
</reference>
<dbReference type="EMBL" id="JBHRSW010000005">
    <property type="protein sequence ID" value="MFC3120498.1"/>
    <property type="molecule type" value="Genomic_DNA"/>
</dbReference>
<comment type="caution">
    <text evidence="5">The sequence shown here is derived from an EMBL/GenBank/DDBJ whole genome shotgun (WGS) entry which is preliminary data.</text>
</comment>
<name>A0ABV7FJM9_9ALTE</name>
<dbReference type="HAMAP" id="MF_00524">
    <property type="entry name" value="Glucokinase"/>
    <property type="match status" value="1"/>
</dbReference>
<keyword evidence="3" id="KW-0963">Cytoplasm</keyword>
<evidence type="ECO:0000256" key="3">
    <source>
        <dbReference type="HAMAP-Rule" id="MF_00524"/>
    </source>
</evidence>
<dbReference type="CDD" id="cd24008">
    <property type="entry name" value="ASKHA_NBD_GLK"/>
    <property type="match status" value="1"/>
</dbReference>
<dbReference type="EC" id="2.7.1.2" evidence="3"/>
<comment type="catalytic activity">
    <reaction evidence="3">
        <text>D-glucose + ATP = D-glucose 6-phosphate + ADP + H(+)</text>
        <dbReference type="Rhea" id="RHEA:17825"/>
        <dbReference type="ChEBI" id="CHEBI:4167"/>
        <dbReference type="ChEBI" id="CHEBI:15378"/>
        <dbReference type="ChEBI" id="CHEBI:30616"/>
        <dbReference type="ChEBI" id="CHEBI:61548"/>
        <dbReference type="ChEBI" id="CHEBI:456216"/>
        <dbReference type="EC" id="2.7.1.2"/>
    </reaction>
</comment>
<dbReference type="Gene3D" id="3.40.367.20">
    <property type="match status" value="1"/>
</dbReference>
<dbReference type="RefSeq" id="WP_376918638.1">
    <property type="nucleotide sequence ID" value="NZ_JBHRSW010000005.1"/>
</dbReference>
<evidence type="ECO:0000256" key="1">
    <source>
        <dbReference type="ARBA" id="ARBA00022679"/>
    </source>
</evidence>
<dbReference type="Proteomes" id="UP001595478">
    <property type="component" value="Unassembled WGS sequence"/>
</dbReference>
<dbReference type="Pfam" id="PF02685">
    <property type="entry name" value="Glucokinase"/>
    <property type="match status" value="1"/>
</dbReference>
<dbReference type="InterPro" id="IPR050201">
    <property type="entry name" value="Bacterial_glucokinase"/>
</dbReference>
<dbReference type="Gene3D" id="3.30.420.40">
    <property type="match status" value="1"/>
</dbReference>
<feature type="binding site" evidence="3">
    <location>
        <begin position="10"/>
        <end position="15"/>
    </location>
    <ligand>
        <name>ATP</name>
        <dbReference type="ChEBI" id="CHEBI:30616"/>
    </ligand>
</feature>
<sequence length="325" mass="35850">MQSGDLQFIADVGGTNIRLAVVENKQIVRIEKYLCADFHSIDDAIKHFQREVGIEYFYAGCIAIACPVDKDIVTMTNHSWSFSKSTLQKELRLKKLFVINDYTAIAFSLPHLSEQQLIKVGGGEPVEKGNIGVFGPGTGLGVEHITWTSTGWKTLDGEGGHVDFAPIDEQGVIVWRYLQNKYGRASAEDVLSGRGIVNIYSALSEQQGTKSLYTEPHQVTQVGVARNDDTAYQAVMFYCRAMGSFAGNMALNLCTTGGVYIGGGITSKITEFFLQSDFRKAFESKGNFANYVKPIPTFLINEPDHGLLGTLAYLQQHLERRVDNG</sequence>
<evidence type="ECO:0000256" key="2">
    <source>
        <dbReference type="ARBA" id="ARBA00022777"/>
    </source>
</evidence>
<keyword evidence="3" id="KW-0067">ATP-binding</keyword>
<gene>
    <name evidence="3 5" type="primary">glk</name>
    <name evidence="5" type="ORF">ACFOHL_02585</name>
</gene>
<keyword evidence="2 3" id="KW-0418">Kinase</keyword>
<keyword evidence="3" id="KW-0547">Nucleotide-binding</keyword>
<dbReference type="PANTHER" id="PTHR47690">
    <property type="entry name" value="GLUCOKINASE"/>
    <property type="match status" value="1"/>
</dbReference>
<keyword evidence="1 3" id="KW-0808">Transferase</keyword>
<comment type="subcellular location">
    <subcellularLocation>
        <location evidence="3">Cytoplasm</location>
    </subcellularLocation>
</comment>
<dbReference type="GO" id="GO:0004340">
    <property type="term" value="F:glucokinase activity"/>
    <property type="evidence" value="ECO:0007669"/>
    <property type="project" value="UniProtKB-EC"/>
</dbReference>
<evidence type="ECO:0000313" key="5">
    <source>
        <dbReference type="EMBL" id="MFC3120498.1"/>
    </source>
</evidence>
<accession>A0ABV7FJM9</accession>
<dbReference type="InterPro" id="IPR003836">
    <property type="entry name" value="Glucokinase"/>
</dbReference>
<evidence type="ECO:0000313" key="6">
    <source>
        <dbReference type="Proteomes" id="UP001595478"/>
    </source>
</evidence>
<dbReference type="InterPro" id="IPR043129">
    <property type="entry name" value="ATPase_NBD"/>
</dbReference>
<dbReference type="SUPFAM" id="SSF53067">
    <property type="entry name" value="Actin-like ATPase domain"/>
    <property type="match status" value="1"/>
</dbReference>
<proteinExistence type="inferred from homology"/>
<organism evidence="5 6">
    <name type="scientific">Agaribacter flavus</name>
    <dbReference type="NCBI Taxonomy" id="1902781"/>
    <lineage>
        <taxon>Bacteria</taxon>
        <taxon>Pseudomonadati</taxon>
        <taxon>Pseudomonadota</taxon>
        <taxon>Gammaproteobacteria</taxon>
        <taxon>Alteromonadales</taxon>
        <taxon>Alteromonadaceae</taxon>
        <taxon>Agaribacter</taxon>
    </lineage>
</organism>
<keyword evidence="6" id="KW-1185">Reference proteome</keyword>
<comment type="similarity">
    <text evidence="3 4">Belongs to the bacterial glucokinase family.</text>
</comment>
<protein>
    <recommendedName>
        <fullName evidence="3">Glucokinase</fullName>
        <ecNumber evidence="3">2.7.1.2</ecNumber>
    </recommendedName>
    <alternativeName>
        <fullName evidence="3">Glucose kinase</fullName>
    </alternativeName>
</protein>
<dbReference type="NCBIfam" id="TIGR00749">
    <property type="entry name" value="glk"/>
    <property type="match status" value="1"/>
</dbReference>
<evidence type="ECO:0000256" key="4">
    <source>
        <dbReference type="RuleBase" id="RU004046"/>
    </source>
</evidence>